<proteinExistence type="inferred from homology"/>
<dbReference type="RefSeq" id="WP_148933592.1">
    <property type="nucleotide sequence ID" value="NZ_VNHS01000022.1"/>
</dbReference>
<organism evidence="11 12">
    <name type="scientific">Paenibacillus methanolicus</name>
    <dbReference type="NCBI Taxonomy" id="582686"/>
    <lineage>
        <taxon>Bacteria</taxon>
        <taxon>Bacillati</taxon>
        <taxon>Bacillota</taxon>
        <taxon>Bacilli</taxon>
        <taxon>Bacillales</taxon>
        <taxon>Paenibacillaceae</taxon>
        <taxon>Paenibacillus</taxon>
    </lineage>
</organism>
<dbReference type="Pfam" id="PF17727">
    <property type="entry name" value="CtsR_C"/>
    <property type="match status" value="1"/>
</dbReference>
<feature type="domain" description="CtsR N-terminal HTH" evidence="9">
    <location>
        <begin position="3"/>
        <end position="74"/>
    </location>
</feature>
<evidence type="ECO:0000256" key="1">
    <source>
        <dbReference type="ARBA" id="ARBA00010189"/>
    </source>
</evidence>
<dbReference type="InterPro" id="IPR041908">
    <property type="entry name" value="CtsR_C_sf"/>
</dbReference>
<evidence type="ECO:0000256" key="6">
    <source>
        <dbReference type="ARBA" id="ARBA00023125"/>
    </source>
</evidence>
<dbReference type="GO" id="GO:0003677">
    <property type="term" value="F:DNA binding"/>
    <property type="evidence" value="ECO:0007669"/>
    <property type="project" value="UniProtKB-UniRule"/>
</dbReference>
<dbReference type="Gene3D" id="1.10.1200.150">
    <property type="entry name" value="Transcriptional regulator CtsR, C-terminal domain"/>
    <property type="match status" value="1"/>
</dbReference>
<keyword evidence="5" id="KW-0346">Stress response</keyword>
<evidence type="ECO:0000256" key="5">
    <source>
        <dbReference type="ARBA" id="ARBA00023016"/>
    </source>
</evidence>
<dbReference type="InterPro" id="IPR040465">
    <property type="entry name" value="CtsR_N"/>
</dbReference>
<comment type="caution">
    <text evidence="11">The sequence shown here is derived from an EMBL/GenBank/DDBJ whole genome shotgun (WGS) entry which is preliminary data.</text>
</comment>
<keyword evidence="6 8" id="KW-0238">DNA-binding</keyword>
<dbReference type="Gene3D" id="3.30.56.130">
    <property type="entry name" value="Transcriptional regulator CtsR, winged HTH domain"/>
    <property type="match status" value="1"/>
</dbReference>
<evidence type="ECO:0000313" key="11">
    <source>
        <dbReference type="EMBL" id="TYP67720.1"/>
    </source>
</evidence>
<keyword evidence="12" id="KW-1185">Reference proteome</keyword>
<dbReference type="InterPro" id="IPR041902">
    <property type="entry name" value="CtsR_N_sf"/>
</dbReference>
<reference evidence="11 12" key="1">
    <citation type="submission" date="2019-07" db="EMBL/GenBank/DDBJ databases">
        <title>Genomic Encyclopedia of Type Strains, Phase III (KMG-III): the genomes of soil and plant-associated and newly described type strains.</title>
        <authorList>
            <person name="Whitman W."/>
        </authorList>
    </citation>
    <scope>NUCLEOTIDE SEQUENCE [LARGE SCALE GENOMIC DNA]</scope>
    <source>
        <strain evidence="11 12">BL24</strain>
    </source>
</reference>
<name>A0A5S5BND8_9BACL</name>
<dbReference type="AlphaFoldDB" id="A0A5S5BND8"/>
<dbReference type="InterPro" id="IPR041473">
    <property type="entry name" value="CtsR_C"/>
</dbReference>
<dbReference type="Pfam" id="PF05848">
    <property type="entry name" value="CtsR"/>
    <property type="match status" value="1"/>
</dbReference>
<keyword evidence="4 8" id="KW-0805">Transcription regulation</keyword>
<dbReference type="GO" id="GO:0006355">
    <property type="term" value="P:regulation of DNA-templated transcription"/>
    <property type="evidence" value="ECO:0007669"/>
    <property type="project" value="UniProtKB-UniRule"/>
</dbReference>
<dbReference type="Proteomes" id="UP000323257">
    <property type="component" value="Unassembled WGS sequence"/>
</dbReference>
<dbReference type="FunFam" id="3.30.56.130:FF:000001">
    <property type="entry name" value="Transcriptional regulator CtsR"/>
    <property type="match status" value="1"/>
</dbReference>
<evidence type="ECO:0000259" key="9">
    <source>
        <dbReference type="Pfam" id="PF05848"/>
    </source>
</evidence>
<dbReference type="PIRSF" id="PIRSF010607">
    <property type="entry name" value="Txn_repr_CtsR"/>
    <property type="match status" value="1"/>
</dbReference>
<evidence type="ECO:0000256" key="2">
    <source>
        <dbReference type="ARBA" id="ARBA00014129"/>
    </source>
</evidence>
<gene>
    <name evidence="11" type="ORF">BCM02_1223</name>
</gene>
<accession>A0A5S5BND8</accession>
<evidence type="ECO:0000256" key="8">
    <source>
        <dbReference type="PIRNR" id="PIRNR010607"/>
    </source>
</evidence>
<evidence type="ECO:0000256" key="4">
    <source>
        <dbReference type="ARBA" id="ARBA00023015"/>
    </source>
</evidence>
<evidence type="ECO:0000259" key="10">
    <source>
        <dbReference type="Pfam" id="PF17727"/>
    </source>
</evidence>
<comment type="similarity">
    <text evidence="1 8">Belongs to the CtsR family.</text>
</comment>
<dbReference type="InterPro" id="IPR008463">
    <property type="entry name" value="CtsR"/>
</dbReference>
<sequence>MRNISDLIEQYLKGMLQESTEGAVEIQRNELADRFSCVPSQINYVISTRFTLEKGYLVESKRGGGGYIRIQRVELPTLKAIQGHIAQTIGNEVDQAAAEGLIYQLEEAEMISKREANLIRAAVARDVIALKLPMRDEVRARLLKAMLITLLVK</sequence>
<protein>
    <recommendedName>
        <fullName evidence="2 8">Transcriptional regulator CtsR</fullName>
    </recommendedName>
</protein>
<evidence type="ECO:0000256" key="3">
    <source>
        <dbReference type="ARBA" id="ARBA00022491"/>
    </source>
</evidence>
<evidence type="ECO:0000313" key="12">
    <source>
        <dbReference type="Proteomes" id="UP000323257"/>
    </source>
</evidence>
<keyword evidence="3 8" id="KW-0678">Repressor</keyword>
<feature type="domain" description="CtsR C-terminal dimerization" evidence="10">
    <location>
        <begin position="81"/>
        <end position="147"/>
    </location>
</feature>
<keyword evidence="7 8" id="KW-0804">Transcription</keyword>
<dbReference type="EMBL" id="VNHS01000022">
    <property type="protein sequence ID" value="TYP67720.1"/>
    <property type="molecule type" value="Genomic_DNA"/>
</dbReference>
<dbReference type="OrthoDB" id="1680813at2"/>
<evidence type="ECO:0000256" key="7">
    <source>
        <dbReference type="ARBA" id="ARBA00023163"/>
    </source>
</evidence>